<dbReference type="InterPro" id="IPR039765">
    <property type="entry name" value="Yip5/YIPF1/YIPF2"/>
</dbReference>
<feature type="transmembrane region" description="Helical" evidence="6">
    <location>
        <begin position="246"/>
        <end position="269"/>
    </location>
</feature>
<keyword evidence="5 6" id="KW-0472">Membrane</keyword>
<evidence type="ECO:0000259" key="8">
    <source>
        <dbReference type="Pfam" id="PF04893"/>
    </source>
</evidence>
<gene>
    <name evidence="9" type="ORF">B0T21DRAFT_451911</name>
</gene>
<dbReference type="InterPro" id="IPR006977">
    <property type="entry name" value="Yip1_dom"/>
</dbReference>
<dbReference type="PANTHER" id="PTHR12822:SF2">
    <property type="entry name" value="PROTEIN YIPF"/>
    <property type="match status" value="1"/>
</dbReference>
<evidence type="ECO:0000313" key="9">
    <source>
        <dbReference type="EMBL" id="KAK0735870.1"/>
    </source>
</evidence>
<dbReference type="EMBL" id="JAUKTV010000007">
    <property type="protein sequence ID" value="KAK0735870.1"/>
    <property type="molecule type" value="Genomic_DNA"/>
</dbReference>
<feature type="domain" description="Yip1" evidence="8">
    <location>
        <begin position="99"/>
        <end position="262"/>
    </location>
</feature>
<evidence type="ECO:0000256" key="4">
    <source>
        <dbReference type="ARBA" id="ARBA00022989"/>
    </source>
</evidence>
<sequence length="316" mass="34221">MSRSGYDAVVDVDDEGDLGHTDLQEDLEFHQSNFSSSSTTNLNKPGTRSSQSAGLPLPATASGSNQSGGKKLIWTLGFYSQFFDVDTTSVLSRCWAALFPRANFLDVLEGNPDLYGPFWIATTVVLILFLGGTISDYLASTGRGEFAYDFRLLSGAAGLIYGYTFVIPVILYLALRYFGSESANLLECWALYGYGNLIWIPVALVSWSPIRILNWVFVGVGFGVSVAFLLRNLYPVLSATDRQTSKVLLVAVVGLHFGLAVAIKVLFFAHGSPLPGGKPEGEVGGPKGGRTGSRRRKVMDFYVTVTVNGVERAWLG</sequence>
<organism evidence="9 10">
    <name type="scientific">Apiosordaria backusii</name>
    <dbReference type="NCBI Taxonomy" id="314023"/>
    <lineage>
        <taxon>Eukaryota</taxon>
        <taxon>Fungi</taxon>
        <taxon>Dikarya</taxon>
        <taxon>Ascomycota</taxon>
        <taxon>Pezizomycotina</taxon>
        <taxon>Sordariomycetes</taxon>
        <taxon>Sordariomycetidae</taxon>
        <taxon>Sordariales</taxon>
        <taxon>Lasiosphaeriaceae</taxon>
        <taxon>Apiosordaria</taxon>
    </lineage>
</organism>
<feature type="region of interest" description="Disordered" evidence="7">
    <location>
        <begin position="33"/>
        <end position="66"/>
    </location>
</feature>
<keyword evidence="10" id="KW-1185">Reference proteome</keyword>
<evidence type="ECO:0000256" key="5">
    <source>
        <dbReference type="ARBA" id="ARBA00023136"/>
    </source>
</evidence>
<evidence type="ECO:0000256" key="3">
    <source>
        <dbReference type="ARBA" id="ARBA00022692"/>
    </source>
</evidence>
<dbReference type="GO" id="GO:0000139">
    <property type="term" value="C:Golgi membrane"/>
    <property type="evidence" value="ECO:0007669"/>
    <property type="project" value="UniProtKB-SubCell"/>
</dbReference>
<dbReference type="GO" id="GO:0031267">
    <property type="term" value="F:small GTPase binding"/>
    <property type="evidence" value="ECO:0007669"/>
    <property type="project" value="InterPro"/>
</dbReference>
<evidence type="ECO:0000256" key="1">
    <source>
        <dbReference type="ARBA" id="ARBA00004141"/>
    </source>
</evidence>
<keyword evidence="4 6" id="KW-1133">Transmembrane helix</keyword>
<dbReference type="AlphaFoldDB" id="A0AA40BKE7"/>
<dbReference type="GO" id="GO:0016192">
    <property type="term" value="P:vesicle-mediated transport"/>
    <property type="evidence" value="ECO:0007669"/>
    <property type="project" value="InterPro"/>
</dbReference>
<name>A0AA40BKE7_9PEZI</name>
<dbReference type="PANTHER" id="PTHR12822">
    <property type="entry name" value="PROTEIN YIPF"/>
    <property type="match status" value="1"/>
</dbReference>
<comment type="caution">
    <text evidence="9">The sequence shown here is derived from an EMBL/GenBank/DDBJ whole genome shotgun (WGS) entry which is preliminary data.</text>
</comment>
<dbReference type="Proteomes" id="UP001172159">
    <property type="component" value="Unassembled WGS sequence"/>
</dbReference>
<comment type="similarity">
    <text evidence="2 6">Belongs to the YIP1 family.</text>
</comment>
<feature type="compositionally biased region" description="Polar residues" evidence="7">
    <location>
        <begin position="42"/>
        <end position="53"/>
    </location>
</feature>
<feature type="transmembrane region" description="Helical" evidence="6">
    <location>
        <begin position="212"/>
        <end position="234"/>
    </location>
</feature>
<dbReference type="Pfam" id="PF04893">
    <property type="entry name" value="Yip1"/>
    <property type="match status" value="1"/>
</dbReference>
<reference evidence="9" key="1">
    <citation type="submission" date="2023-06" db="EMBL/GenBank/DDBJ databases">
        <title>Genome-scale phylogeny and comparative genomics of the fungal order Sordariales.</title>
        <authorList>
            <consortium name="Lawrence Berkeley National Laboratory"/>
            <person name="Hensen N."/>
            <person name="Bonometti L."/>
            <person name="Westerberg I."/>
            <person name="Brannstrom I.O."/>
            <person name="Guillou S."/>
            <person name="Cros-Aarteil S."/>
            <person name="Calhoun S."/>
            <person name="Haridas S."/>
            <person name="Kuo A."/>
            <person name="Mondo S."/>
            <person name="Pangilinan J."/>
            <person name="Riley R."/>
            <person name="Labutti K."/>
            <person name="Andreopoulos B."/>
            <person name="Lipzen A."/>
            <person name="Chen C."/>
            <person name="Yanf M."/>
            <person name="Daum C."/>
            <person name="Ng V."/>
            <person name="Clum A."/>
            <person name="Steindorff A."/>
            <person name="Ohm R."/>
            <person name="Martin F."/>
            <person name="Silar P."/>
            <person name="Natvig D."/>
            <person name="Lalanne C."/>
            <person name="Gautier V."/>
            <person name="Ament-Velasquez S.L."/>
            <person name="Kruys A."/>
            <person name="Hutchinson M.I."/>
            <person name="Powell A.J."/>
            <person name="Barry K."/>
            <person name="Miller A.N."/>
            <person name="Grigoriev I.V."/>
            <person name="Debuchy R."/>
            <person name="Gladieux P."/>
            <person name="Thoren M.H."/>
            <person name="Johannesson H."/>
        </authorList>
    </citation>
    <scope>NUCLEOTIDE SEQUENCE</scope>
    <source>
        <strain evidence="9">CBS 540.89</strain>
    </source>
</reference>
<accession>A0AA40BKE7</accession>
<comment type="subcellular location">
    <subcellularLocation>
        <location evidence="6">Golgi apparatus membrane</location>
        <topology evidence="6">Multi-pass membrane protein</topology>
    </subcellularLocation>
    <subcellularLocation>
        <location evidence="1">Membrane</location>
        <topology evidence="1">Multi-pass membrane protein</topology>
    </subcellularLocation>
</comment>
<evidence type="ECO:0000256" key="2">
    <source>
        <dbReference type="ARBA" id="ARBA00010596"/>
    </source>
</evidence>
<feature type="transmembrane region" description="Helical" evidence="6">
    <location>
        <begin position="118"/>
        <end position="140"/>
    </location>
</feature>
<feature type="transmembrane region" description="Helical" evidence="6">
    <location>
        <begin position="152"/>
        <end position="174"/>
    </location>
</feature>
<proteinExistence type="inferred from homology"/>
<keyword evidence="3 6" id="KW-0812">Transmembrane</keyword>
<evidence type="ECO:0000313" key="10">
    <source>
        <dbReference type="Proteomes" id="UP001172159"/>
    </source>
</evidence>
<feature type="transmembrane region" description="Helical" evidence="6">
    <location>
        <begin position="186"/>
        <end position="206"/>
    </location>
</feature>
<evidence type="ECO:0000256" key="7">
    <source>
        <dbReference type="SAM" id="MobiDB-lite"/>
    </source>
</evidence>
<evidence type="ECO:0000256" key="6">
    <source>
        <dbReference type="RuleBase" id="RU361264"/>
    </source>
</evidence>
<protein>
    <recommendedName>
        <fullName evidence="6">Protein YIP</fullName>
    </recommendedName>
</protein>